<evidence type="ECO:0000256" key="8">
    <source>
        <dbReference type="ARBA" id="ARBA00023326"/>
    </source>
</evidence>
<keyword evidence="5" id="KW-0136">Cellulose degradation</keyword>
<organism evidence="10 11">
    <name type="scientific">Biomphalaria pfeifferi</name>
    <name type="common">Bloodfluke planorb</name>
    <name type="synonym">Freshwater snail</name>
    <dbReference type="NCBI Taxonomy" id="112525"/>
    <lineage>
        <taxon>Eukaryota</taxon>
        <taxon>Metazoa</taxon>
        <taxon>Spiralia</taxon>
        <taxon>Lophotrochozoa</taxon>
        <taxon>Mollusca</taxon>
        <taxon>Gastropoda</taxon>
        <taxon>Heterobranchia</taxon>
        <taxon>Euthyneura</taxon>
        <taxon>Panpulmonata</taxon>
        <taxon>Hygrophila</taxon>
        <taxon>Lymnaeoidea</taxon>
        <taxon>Planorbidae</taxon>
        <taxon>Biomphalaria</taxon>
    </lineage>
</organism>
<evidence type="ECO:0000256" key="2">
    <source>
        <dbReference type="ARBA" id="ARBA00007072"/>
    </source>
</evidence>
<reference evidence="10" key="1">
    <citation type="journal article" date="2023" name="PLoS Negl. Trop. Dis.">
        <title>A genome sequence for Biomphalaria pfeifferi, the major vector snail for the human-infecting parasite Schistosoma mansoni.</title>
        <authorList>
            <person name="Bu L."/>
            <person name="Lu L."/>
            <person name="Laidemitt M.R."/>
            <person name="Zhang S.M."/>
            <person name="Mutuku M."/>
            <person name="Mkoji G."/>
            <person name="Steinauer M."/>
            <person name="Loker E.S."/>
        </authorList>
    </citation>
    <scope>NUCLEOTIDE SEQUENCE</scope>
    <source>
        <strain evidence="10">KasaAsao</strain>
    </source>
</reference>
<evidence type="ECO:0000313" key="11">
    <source>
        <dbReference type="Proteomes" id="UP001233172"/>
    </source>
</evidence>
<dbReference type="SUPFAM" id="SSF48208">
    <property type="entry name" value="Six-hairpin glycosidases"/>
    <property type="match status" value="1"/>
</dbReference>
<gene>
    <name evidence="10" type="ORF">Bpfe_010474</name>
</gene>
<dbReference type="GO" id="GO:0008810">
    <property type="term" value="F:cellulase activity"/>
    <property type="evidence" value="ECO:0007669"/>
    <property type="project" value="UniProtKB-EC"/>
</dbReference>
<evidence type="ECO:0000259" key="9">
    <source>
        <dbReference type="Pfam" id="PF00759"/>
    </source>
</evidence>
<keyword evidence="6" id="KW-0119">Carbohydrate metabolism</keyword>
<evidence type="ECO:0000256" key="7">
    <source>
        <dbReference type="ARBA" id="ARBA00023295"/>
    </source>
</evidence>
<evidence type="ECO:0000256" key="4">
    <source>
        <dbReference type="ARBA" id="ARBA00022801"/>
    </source>
</evidence>
<keyword evidence="11" id="KW-1185">Reference proteome</keyword>
<accession>A0AAD8FDZ7</accession>
<comment type="similarity">
    <text evidence="2">Belongs to the glycosyl hydrolase 9 (cellulase E) family.</text>
</comment>
<name>A0AAD8FDZ7_BIOPF</name>
<keyword evidence="4" id="KW-0378">Hydrolase</keyword>
<sequence length="97" mass="10584">SGKLPSNNPISWRGDSALGDCVVGGWYDAGDHVKFGLPASAAATVLLWSLNRFKDGYQTANQLDQMYDMIKWGAGLLPQLLGPCQERIRSAGWGRYP</sequence>
<dbReference type="Proteomes" id="UP001233172">
    <property type="component" value="Unassembled WGS sequence"/>
</dbReference>
<dbReference type="InterPro" id="IPR008928">
    <property type="entry name" value="6-hairpin_glycosidase_sf"/>
</dbReference>
<dbReference type="InterPro" id="IPR001701">
    <property type="entry name" value="Glyco_hydro_9"/>
</dbReference>
<comment type="caution">
    <text evidence="10">The sequence shown here is derived from an EMBL/GenBank/DDBJ whole genome shotgun (WGS) entry which is preliminary data.</text>
</comment>
<feature type="non-terminal residue" evidence="10">
    <location>
        <position position="1"/>
    </location>
</feature>
<dbReference type="EMBL" id="JASAOG010000038">
    <property type="protein sequence ID" value="KAK0059946.1"/>
    <property type="molecule type" value="Genomic_DNA"/>
</dbReference>
<proteinExistence type="inferred from homology"/>
<keyword evidence="7" id="KW-0326">Glycosidase</keyword>
<dbReference type="AlphaFoldDB" id="A0AAD8FDZ7"/>
<protein>
    <recommendedName>
        <fullName evidence="3">cellulase</fullName>
        <ecNumber evidence="3">3.2.1.4</ecNumber>
    </recommendedName>
</protein>
<reference evidence="10" key="2">
    <citation type="submission" date="2023-04" db="EMBL/GenBank/DDBJ databases">
        <authorList>
            <person name="Bu L."/>
            <person name="Lu L."/>
            <person name="Laidemitt M.R."/>
            <person name="Zhang S.M."/>
            <person name="Mutuku M."/>
            <person name="Mkoji G."/>
            <person name="Steinauer M."/>
            <person name="Loker E.S."/>
        </authorList>
    </citation>
    <scope>NUCLEOTIDE SEQUENCE</scope>
    <source>
        <strain evidence="10">KasaAsao</strain>
        <tissue evidence="10">Whole Snail</tissue>
    </source>
</reference>
<dbReference type="EC" id="3.2.1.4" evidence="3"/>
<keyword evidence="8" id="KW-0624">Polysaccharide degradation</keyword>
<evidence type="ECO:0000256" key="5">
    <source>
        <dbReference type="ARBA" id="ARBA00023001"/>
    </source>
</evidence>
<evidence type="ECO:0000256" key="6">
    <source>
        <dbReference type="ARBA" id="ARBA00023277"/>
    </source>
</evidence>
<dbReference type="PANTHER" id="PTHR22298">
    <property type="entry name" value="ENDO-1,4-BETA-GLUCANASE"/>
    <property type="match status" value="1"/>
</dbReference>
<feature type="domain" description="Glycoside hydrolase family 9" evidence="9">
    <location>
        <begin position="1"/>
        <end position="74"/>
    </location>
</feature>
<dbReference type="Pfam" id="PF00759">
    <property type="entry name" value="Glyco_hydro_9"/>
    <property type="match status" value="1"/>
</dbReference>
<evidence type="ECO:0000256" key="3">
    <source>
        <dbReference type="ARBA" id="ARBA00012601"/>
    </source>
</evidence>
<dbReference type="Gene3D" id="1.50.10.10">
    <property type="match status" value="1"/>
</dbReference>
<comment type="catalytic activity">
    <reaction evidence="1">
        <text>Endohydrolysis of (1-&gt;4)-beta-D-glucosidic linkages in cellulose, lichenin and cereal beta-D-glucans.</text>
        <dbReference type="EC" id="3.2.1.4"/>
    </reaction>
</comment>
<evidence type="ECO:0000256" key="1">
    <source>
        <dbReference type="ARBA" id="ARBA00000966"/>
    </source>
</evidence>
<dbReference type="InterPro" id="IPR012341">
    <property type="entry name" value="6hp_glycosidase-like_sf"/>
</dbReference>
<evidence type="ECO:0000313" key="10">
    <source>
        <dbReference type="EMBL" id="KAK0059946.1"/>
    </source>
</evidence>
<dbReference type="GO" id="GO:0030245">
    <property type="term" value="P:cellulose catabolic process"/>
    <property type="evidence" value="ECO:0007669"/>
    <property type="project" value="UniProtKB-KW"/>
</dbReference>